<dbReference type="OrthoDB" id="1413014at2759"/>
<evidence type="ECO:0000256" key="14">
    <source>
        <dbReference type="ARBA" id="ARBA00022989"/>
    </source>
</evidence>
<keyword evidence="9" id="KW-0547">Nucleotide-binding</keyword>
<dbReference type="GO" id="GO:0016887">
    <property type="term" value="F:ATP hydrolysis activity"/>
    <property type="evidence" value="ECO:0007669"/>
    <property type="project" value="InterPro"/>
</dbReference>
<keyword evidence="16 18" id="KW-0472">Membrane</keyword>
<feature type="transmembrane region" description="Helical" evidence="18">
    <location>
        <begin position="136"/>
        <end position="155"/>
    </location>
</feature>
<evidence type="ECO:0000313" key="21">
    <source>
        <dbReference type="Proteomes" id="UP000594260"/>
    </source>
</evidence>
<evidence type="ECO:0000256" key="6">
    <source>
        <dbReference type="ARBA" id="ARBA00022670"/>
    </source>
</evidence>
<keyword evidence="11" id="KW-0862">Zinc</keyword>
<dbReference type="GO" id="GO:0034982">
    <property type="term" value="P:mitochondrial protein processing"/>
    <property type="evidence" value="ECO:0007669"/>
    <property type="project" value="TreeGrafter"/>
</dbReference>
<keyword evidence="14 18" id="KW-1133">Transmembrane helix</keyword>
<evidence type="ECO:0000256" key="13">
    <source>
        <dbReference type="ARBA" id="ARBA00022946"/>
    </source>
</evidence>
<evidence type="ECO:0000256" key="3">
    <source>
        <dbReference type="ARBA" id="ARBA00004173"/>
    </source>
</evidence>
<evidence type="ECO:0000256" key="10">
    <source>
        <dbReference type="ARBA" id="ARBA00022801"/>
    </source>
</evidence>
<evidence type="ECO:0000259" key="19">
    <source>
        <dbReference type="SMART" id="SM00382"/>
    </source>
</evidence>
<evidence type="ECO:0000256" key="17">
    <source>
        <dbReference type="SAM" id="MobiDB-lite"/>
    </source>
</evidence>
<keyword evidence="10" id="KW-0378">Hydrolase</keyword>
<feature type="region of interest" description="Disordered" evidence="17">
    <location>
        <begin position="88"/>
        <end position="131"/>
    </location>
</feature>
<evidence type="ECO:0000256" key="9">
    <source>
        <dbReference type="ARBA" id="ARBA00022741"/>
    </source>
</evidence>
<dbReference type="GO" id="GO:0005745">
    <property type="term" value="C:m-AAA complex"/>
    <property type="evidence" value="ECO:0007669"/>
    <property type="project" value="TreeGrafter"/>
</dbReference>
<dbReference type="GO" id="GO:0004176">
    <property type="term" value="F:ATP-dependent peptidase activity"/>
    <property type="evidence" value="ECO:0007669"/>
    <property type="project" value="InterPro"/>
</dbReference>
<evidence type="ECO:0000256" key="1">
    <source>
        <dbReference type="ARBA" id="ARBA00001947"/>
    </source>
</evidence>
<keyword evidence="21" id="KW-1185">Reference proteome</keyword>
<dbReference type="SUPFAM" id="SSF52540">
    <property type="entry name" value="P-loop containing nucleoside triphosphate hydrolases"/>
    <property type="match status" value="1"/>
</dbReference>
<dbReference type="InterPro" id="IPR027417">
    <property type="entry name" value="P-loop_NTPase"/>
</dbReference>
<dbReference type="EnsemblMetazoa" id="XM_022794317">
    <property type="protein sequence ID" value="XP_022650052"/>
    <property type="gene ID" value="LOC111245670"/>
</dbReference>
<dbReference type="InterPro" id="IPR003959">
    <property type="entry name" value="ATPase_AAA_core"/>
</dbReference>
<dbReference type="Pfam" id="PF01434">
    <property type="entry name" value="Peptidase_M41"/>
    <property type="match status" value="1"/>
</dbReference>
<keyword evidence="12" id="KW-0067">ATP-binding</keyword>
<dbReference type="NCBIfam" id="TIGR01241">
    <property type="entry name" value="FtsH_fam"/>
    <property type="match status" value="1"/>
</dbReference>
<comment type="similarity">
    <text evidence="5">In the N-terminal section; belongs to the AAA ATPase family.</text>
</comment>
<evidence type="ECO:0000256" key="12">
    <source>
        <dbReference type="ARBA" id="ARBA00022840"/>
    </source>
</evidence>
<dbReference type="Pfam" id="PF06480">
    <property type="entry name" value="FtsH_ext"/>
    <property type="match status" value="1"/>
</dbReference>
<evidence type="ECO:0000256" key="2">
    <source>
        <dbReference type="ARBA" id="ARBA00004141"/>
    </source>
</evidence>
<evidence type="ECO:0000313" key="20">
    <source>
        <dbReference type="EnsemblMetazoa" id="XP_022650052"/>
    </source>
</evidence>
<dbReference type="FunCoup" id="A0A7M7JCK1">
    <property type="interactions" value="923"/>
</dbReference>
<dbReference type="OMA" id="RMKSMKS"/>
<dbReference type="Gene3D" id="3.40.50.300">
    <property type="entry name" value="P-loop containing nucleotide triphosphate hydrolases"/>
    <property type="match status" value="1"/>
</dbReference>
<evidence type="ECO:0000256" key="7">
    <source>
        <dbReference type="ARBA" id="ARBA00022692"/>
    </source>
</evidence>
<keyword evidence="13" id="KW-0809">Transit peptide</keyword>
<keyword evidence="15" id="KW-0482">Metalloprotease</keyword>
<evidence type="ECO:0000256" key="18">
    <source>
        <dbReference type="SAM" id="Phobius"/>
    </source>
</evidence>
<dbReference type="Pfam" id="PF17862">
    <property type="entry name" value="AAA_lid_3"/>
    <property type="match status" value="1"/>
</dbReference>
<dbReference type="InterPro" id="IPR037219">
    <property type="entry name" value="Peptidase_M41-like"/>
</dbReference>
<dbReference type="FunFam" id="3.40.50.300:FF:000277">
    <property type="entry name" value="ATP-dependent zinc metalloprotease FtsH"/>
    <property type="match status" value="1"/>
</dbReference>
<organism evidence="20 21">
    <name type="scientific">Varroa destructor</name>
    <name type="common">Honeybee mite</name>
    <dbReference type="NCBI Taxonomy" id="109461"/>
    <lineage>
        <taxon>Eukaryota</taxon>
        <taxon>Metazoa</taxon>
        <taxon>Ecdysozoa</taxon>
        <taxon>Arthropoda</taxon>
        <taxon>Chelicerata</taxon>
        <taxon>Arachnida</taxon>
        <taxon>Acari</taxon>
        <taxon>Parasitiformes</taxon>
        <taxon>Mesostigmata</taxon>
        <taxon>Gamasina</taxon>
        <taxon>Dermanyssoidea</taxon>
        <taxon>Varroidae</taxon>
        <taxon>Varroa</taxon>
    </lineage>
</organism>
<feature type="domain" description="AAA+ ATPase" evidence="19">
    <location>
        <begin position="342"/>
        <end position="481"/>
    </location>
</feature>
<dbReference type="CDD" id="cd19501">
    <property type="entry name" value="RecA-like_FtsH"/>
    <property type="match status" value="1"/>
</dbReference>
<dbReference type="HAMAP" id="MF_01458">
    <property type="entry name" value="FtsH"/>
    <property type="match status" value="1"/>
</dbReference>
<dbReference type="InterPro" id="IPR000642">
    <property type="entry name" value="Peptidase_M41"/>
</dbReference>
<protein>
    <recommendedName>
        <fullName evidence="19">AAA+ ATPase domain-containing protein</fullName>
    </recommendedName>
</protein>
<evidence type="ECO:0000256" key="8">
    <source>
        <dbReference type="ARBA" id="ARBA00022723"/>
    </source>
</evidence>
<dbReference type="Gene3D" id="3.40.1690.20">
    <property type="match status" value="1"/>
</dbReference>
<dbReference type="InterPro" id="IPR050928">
    <property type="entry name" value="ATP-dep_Zn_Metalloprotease"/>
</dbReference>
<dbReference type="RefSeq" id="XP_022650052.1">
    <property type="nucleotide sequence ID" value="XM_022794317.1"/>
</dbReference>
<feature type="compositionally biased region" description="Polar residues" evidence="17">
    <location>
        <begin position="88"/>
        <end position="97"/>
    </location>
</feature>
<keyword evidence="7 18" id="KW-0812">Transmembrane</keyword>
<keyword evidence="6" id="KW-0645">Protease</keyword>
<keyword evidence="8" id="KW-0479">Metal-binding</keyword>
<dbReference type="InParanoid" id="A0A7M7JCK1"/>
<accession>A0A7M7JCK1</accession>
<dbReference type="Gene3D" id="1.10.8.60">
    <property type="match status" value="1"/>
</dbReference>
<dbReference type="InterPro" id="IPR041569">
    <property type="entry name" value="AAA_lid_3"/>
</dbReference>
<dbReference type="FunFam" id="1.20.58.760:FF:000003">
    <property type="entry name" value="AFG3-like AAA ATPase 2"/>
    <property type="match status" value="1"/>
</dbReference>
<feature type="transmembrane region" description="Helical" evidence="18">
    <location>
        <begin position="251"/>
        <end position="268"/>
    </location>
</feature>
<evidence type="ECO:0000256" key="16">
    <source>
        <dbReference type="ARBA" id="ARBA00023136"/>
    </source>
</evidence>
<dbReference type="InterPro" id="IPR003593">
    <property type="entry name" value="AAA+_ATPase"/>
</dbReference>
<dbReference type="GO" id="GO:0004222">
    <property type="term" value="F:metalloendopeptidase activity"/>
    <property type="evidence" value="ECO:0007669"/>
    <property type="project" value="InterPro"/>
</dbReference>
<dbReference type="AlphaFoldDB" id="A0A7M7JCK1"/>
<dbReference type="CTD" id="6687"/>
<comment type="subcellular location">
    <subcellularLocation>
        <location evidence="2">Membrane</location>
        <topology evidence="2">Multi-pass membrane protein</topology>
    </subcellularLocation>
    <subcellularLocation>
        <location evidence="3">Mitochondrion</location>
    </subcellularLocation>
</comment>
<dbReference type="GeneID" id="111245670"/>
<comment type="similarity">
    <text evidence="4">In the C-terminal section; belongs to the peptidase M41 family.</text>
</comment>
<dbReference type="Gene3D" id="1.20.58.760">
    <property type="entry name" value="Peptidase M41"/>
    <property type="match status" value="1"/>
</dbReference>
<dbReference type="InterPro" id="IPR011546">
    <property type="entry name" value="Pept_M41_FtsH_extracell"/>
</dbReference>
<dbReference type="SUPFAM" id="SSF140990">
    <property type="entry name" value="FtsH protease domain-like"/>
    <property type="match status" value="1"/>
</dbReference>
<proteinExistence type="inferred from homology"/>
<reference evidence="20" key="1">
    <citation type="submission" date="2021-01" db="UniProtKB">
        <authorList>
            <consortium name="EnsemblMetazoa"/>
        </authorList>
    </citation>
    <scope>IDENTIFICATION</scope>
</reference>
<dbReference type="PANTHER" id="PTHR43655">
    <property type="entry name" value="ATP-DEPENDENT PROTEASE"/>
    <property type="match status" value="1"/>
</dbReference>
<comment type="cofactor">
    <cofactor evidence="1">
        <name>Zn(2+)</name>
        <dbReference type="ChEBI" id="CHEBI:29105"/>
    </cofactor>
</comment>
<evidence type="ECO:0000256" key="11">
    <source>
        <dbReference type="ARBA" id="ARBA00022833"/>
    </source>
</evidence>
<evidence type="ECO:0000256" key="4">
    <source>
        <dbReference type="ARBA" id="ARBA00010044"/>
    </source>
</evidence>
<dbReference type="SMART" id="SM00382">
    <property type="entry name" value="AAA"/>
    <property type="match status" value="1"/>
</dbReference>
<dbReference type="Proteomes" id="UP000594260">
    <property type="component" value="Unplaced"/>
</dbReference>
<evidence type="ECO:0000256" key="15">
    <source>
        <dbReference type="ARBA" id="ARBA00023049"/>
    </source>
</evidence>
<dbReference type="InterPro" id="IPR005936">
    <property type="entry name" value="FtsH"/>
</dbReference>
<dbReference type="GO" id="GO:0008270">
    <property type="term" value="F:zinc ion binding"/>
    <property type="evidence" value="ECO:0007669"/>
    <property type="project" value="InterPro"/>
</dbReference>
<name>A0A7M7JCK1_VARDE</name>
<dbReference type="FunFam" id="1.10.8.60:FF:000033">
    <property type="entry name" value="paraplegin isoform X1"/>
    <property type="match status" value="1"/>
</dbReference>
<evidence type="ECO:0000256" key="5">
    <source>
        <dbReference type="ARBA" id="ARBA00010550"/>
    </source>
</evidence>
<dbReference type="GO" id="GO:0005524">
    <property type="term" value="F:ATP binding"/>
    <property type="evidence" value="ECO:0007669"/>
    <property type="project" value="UniProtKB-KW"/>
</dbReference>
<dbReference type="Pfam" id="PF00004">
    <property type="entry name" value="AAA"/>
    <property type="match status" value="1"/>
</dbReference>
<dbReference type="PANTHER" id="PTHR43655:SF8">
    <property type="entry name" value="PARAPLEGIN"/>
    <property type="match status" value="1"/>
</dbReference>
<dbReference type="KEGG" id="vde:111245670"/>
<sequence>MRTKGILLARCKLHKIVKMTTVRRNLPTVHALLVNRPRQRIVGLSLATYRRLHLEIRAAEQVLNRSFPTATVISSRLLRQVHSYSWQQSPNDESVNRSGGGDEANKKNASRSTGSEKENNPNGDKDDDDQNRLRRIAVTMVMISLALTLVLPILMRTNNVDDMGYVAWNDFYHNMLAKGEVEEVVVLPDLELALIYLHRGAIIKGQPTGRRVYQMKIVDLEQFESRIRQAERQLGVTPGSVPVKYDRQNPIFNWIIILGVIYFIIRALRKAGGGKGGKMSPFDMFGQMGRVQFTVVDHSINSTKPKVRFSDVAGCHGAKQELAEFIDYLQDSSKYKKLGATMPKGVLLLGPPGTGKTMLAKAVAAEAKVPFLAMAGSEFIEMVGGLGAARVRNLFKEARKRSPCIIYIDEIDAVGRKRHNSKEGAGGESEQTLNQLLVEMDGMATKEGVLMLASTNRADILDKALLRPGRFDRHIVIDLPNLAERIEIYEKHLGDIVLDSHPSVYSKRLAELTPGFSGADIANVCNEAALHAAREKKRSVGSGDIEYAVERVVGGTEKKTHAMSPEERQRVAVHECGHALVAWLMEQTDALLKISIVPRTKGALGMARYVPSEQYLYTTEQLFQKICMALGGRAAEVIVYGQPSTGAQDDLKKVTDIAKAIVEQYGMDNTIGPLSYTERKPYSKKLANNMDHRIWQLVQHAYNTTIELIRKNSDKLKLLSEELVKKEVMDYKDVEAILGPRPHGQKPPYAADSKS</sequence>